<name>A0A4S2D2Q5_STEMA</name>
<accession>A0A4S2D2Q5</accession>
<protein>
    <submittedName>
        <fullName evidence="2">Uncharacterized protein</fullName>
    </submittedName>
</protein>
<sequence>MSPQRHDPARHSLRKLLCTSLLVIAPAADALAAGYVPSAVEAFILETVLADEARTLEQGGQTVLLAPADASAPGATAAAATVRHQFAAFYRGERTTARAIPHMAVVIAMTALRLEQPGQCRTDHRTCAEAIRRAGPTRDDTDGLRTVVARFQAAGLDMSAIESSGARPTD</sequence>
<reference evidence="2 3" key="1">
    <citation type="submission" date="2019-04" db="EMBL/GenBank/DDBJ databases">
        <title>Microbes associate with the intestines of laboratory mice.</title>
        <authorList>
            <person name="Navarre W."/>
            <person name="Wong E."/>
            <person name="Huang K."/>
            <person name="Tropini C."/>
            <person name="Ng K."/>
            <person name="Yu B."/>
        </authorList>
    </citation>
    <scope>NUCLEOTIDE SEQUENCE [LARGE SCALE GENOMIC DNA]</scope>
    <source>
        <strain evidence="2 3">NM62_B4-13</strain>
    </source>
</reference>
<organism evidence="2 3">
    <name type="scientific">Stenotrophomonas maltophilia</name>
    <name type="common">Pseudomonas maltophilia</name>
    <name type="synonym">Xanthomonas maltophilia</name>
    <dbReference type="NCBI Taxonomy" id="40324"/>
    <lineage>
        <taxon>Bacteria</taxon>
        <taxon>Pseudomonadati</taxon>
        <taxon>Pseudomonadota</taxon>
        <taxon>Gammaproteobacteria</taxon>
        <taxon>Lysobacterales</taxon>
        <taxon>Lysobacteraceae</taxon>
        <taxon>Stenotrophomonas</taxon>
        <taxon>Stenotrophomonas maltophilia group</taxon>
    </lineage>
</organism>
<proteinExistence type="predicted"/>
<evidence type="ECO:0000313" key="2">
    <source>
        <dbReference type="EMBL" id="TGY35345.1"/>
    </source>
</evidence>
<evidence type="ECO:0000313" key="3">
    <source>
        <dbReference type="Proteomes" id="UP000306631"/>
    </source>
</evidence>
<gene>
    <name evidence="2" type="ORF">E5352_06410</name>
</gene>
<dbReference type="Proteomes" id="UP000306631">
    <property type="component" value="Unassembled WGS sequence"/>
</dbReference>
<dbReference type="EMBL" id="SRYW01000004">
    <property type="protein sequence ID" value="TGY35345.1"/>
    <property type="molecule type" value="Genomic_DNA"/>
</dbReference>
<dbReference type="RefSeq" id="WP_136004025.1">
    <property type="nucleotide sequence ID" value="NZ_SRYW01000004.1"/>
</dbReference>
<feature type="chain" id="PRO_5020610985" evidence="1">
    <location>
        <begin position="33"/>
        <end position="170"/>
    </location>
</feature>
<feature type="signal peptide" evidence="1">
    <location>
        <begin position="1"/>
        <end position="32"/>
    </location>
</feature>
<evidence type="ECO:0000256" key="1">
    <source>
        <dbReference type="SAM" id="SignalP"/>
    </source>
</evidence>
<comment type="caution">
    <text evidence="2">The sequence shown here is derived from an EMBL/GenBank/DDBJ whole genome shotgun (WGS) entry which is preliminary data.</text>
</comment>
<keyword evidence="1" id="KW-0732">Signal</keyword>
<dbReference type="OrthoDB" id="6047413at2"/>
<dbReference type="AlphaFoldDB" id="A0A4S2D2Q5"/>